<keyword evidence="3" id="KW-1185">Reference proteome</keyword>
<accession>A0AAE1KKX3</accession>
<gene>
    <name evidence="2" type="ORF">Pcinc_019060</name>
</gene>
<name>A0AAE1KKX3_PETCI</name>
<organism evidence="2 3">
    <name type="scientific">Petrolisthes cinctipes</name>
    <name type="common">Flat porcelain crab</name>
    <dbReference type="NCBI Taxonomy" id="88211"/>
    <lineage>
        <taxon>Eukaryota</taxon>
        <taxon>Metazoa</taxon>
        <taxon>Ecdysozoa</taxon>
        <taxon>Arthropoda</taxon>
        <taxon>Crustacea</taxon>
        <taxon>Multicrustacea</taxon>
        <taxon>Malacostraca</taxon>
        <taxon>Eumalacostraca</taxon>
        <taxon>Eucarida</taxon>
        <taxon>Decapoda</taxon>
        <taxon>Pleocyemata</taxon>
        <taxon>Anomura</taxon>
        <taxon>Galatheoidea</taxon>
        <taxon>Porcellanidae</taxon>
        <taxon>Petrolisthes</taxon>
    </lineage>
</organism>
<dbReference type="Proteomes" id="UP001286313">
    <property type="component" value="Unassembled WGS sequence"/>
</dbReference>
<proteinExistence type="predicted"/>
<sequence>MDRLMEQSPYSQQRRRGRYQDIYIQPYTTERTGRKCIRSSLPTRAPERIRTLLASSLIHEGPKVFNALPKELPSRELQNHSTDSSSLSFKITLMFRTAPNPLYTLAIRDTNRLCQVSQGSGKFETQREEEPINHSRGSGREKSGVEESGQEKSGVEESGREKSGVEESGREKSGVEESGREKSGVEESGREKSGVEESGREKSGVEESGREKSGVEESGREKSGVEESGREKEWMDRRSSEKGGVRTMGKM</sequence>
<evidence type="ECO:0000313" key="3">
    <source>
        <dbReference type="Proteomes" id="UP001286313"/>
    </source>
</evidence>
<dbReference type="AlphaFoldDB" id="A0AAE1KKX3"/>
<protein>
    <submittedName>
        <fullName evidence="2">Uncharacterized protein</fullName>
    </submittedName>
</protein>
<dbReference type="EMBL" id="JAWQEG010001870">
    <property type="protein sequence ID" value="KAK3876114.1"/>
    <property type="molecule type" value="Genomic_DNA"/>
</dbReference>
<evidence type="ECO:0000313" key="2">
    <source>
        <dbReference type="EMBL" id="KAK3876114.1"/>
    </source>
</evidence>
<feature type="region of interest" description="Disordered" evidence="1">
    <location>
        <begin position="118"/>
        <end position="251"/>
    </location>
</feature>
<evidence type="ECO:0000256" key="1">
    <source>
        <dbReference type="SAM" id="MobiDB-lite"/>
    </source>
</evidence>
<reference evidence="2" key="1">
    <citation type="submission" date="2023-10" db="EMBL/GenBank/DDBJ databases">
        <title>Genome assemblies of two species of porcelain crab, Petrolisthes cinctipes and Petrolisthes manimaculis (Anomura: Porcellanidae).</title>
        <authorList>
            <person name="Angst P."/>
        </authorList>
    </citation>
    <scope>NUCLEOTIDE SEQUENCE</scope>
    <source>
        <strain evidence="2">PB745_01</strain>
        <tissue evidence="2">Gill</tissue>
    </source>
</reference>
<feature type="compositionally biased region" description="Basic and acidic residues" evidence="1">
    <location>
        <begin position="124"/>
        <end position="244"/>
    </location>
</feature>
<comment type="caution">
    <text evidence="2">The sequence shown here is derived from an EMBL/GenBank/DDBJ whole genome shotgun (WGS) entry which is preliminary data.</text>
</comment>